<dbReference type="EMBL" id="CAJJDN010000002">
    <property type="protein sequence ID" value="CAD8046701.1"/>
    <property type="molecule type" value="Genomic_DNA"/>
</dbReference>
<dbReference type="Proteomes" id="UP000692954">
    <property type="component" value="Unassembled WGS sequence"/>
</dbReference>
<gene>
    <name evidence="1" type="ORF">PSON_ATCC_30995.1.T0020023</name>
</gene>
<evidence type="ECO:0000313" key="1">
    <source>
        <dbReference type="EMBL" id="CAD8046701.1"/>
    </source>
</evidence>
<comment type="caution">
    <text evidence="1">The sequence shown here is derived from an EMBL/GenBank/DDBJ whole genome shotgun (WGS) entry which is preliminary data.</text>
</comment>
<sequence>MKQIKDPKRLTDNLMQLSLLIAIAEVAQKRNEETFLYILEILILIIG</sequence>
<name>A0A8S1JW33_9CILI</name>
<organism evidence="1 2">
    <name type="scientific">Paramecium sonneborni</name>
    <dbReference type="NCBI Taxonomy" id="65129"/>
    <lineage>
        <taxon>Eukaryota</taxon>
        <taxon>Sar</taxon>
        <taxon>Alveolata</taxon>
        <taxon>Ciliophora</taxon>
        <taxon>Intramacronucleata</taxon>
        <taxon>Oligohymenophorea</taxon>
        <taxon>Peniculida</taxon>
        <taxon>Parameciidae</taxon>
        <taxon>Paramecium</taxon>
    </lineage>
</organism>
<dbReference type="AlphaFoldDB" id="A0A8S1JW33"/>
<proteinExistence type="predicted"/>
<accession>A0A8S1JW33</accession>
<evidence type="ECO:0000313" key="2">
    <source>
        <dbReference type="Proteomes" id="UP000692954"/>
    </source>
</evidence>
<protein>
    <submittedName>
        <fullName evidence="1">Uncharacterized protein</fullName>
    </submittedName>
</protein>
<keyword evidence="2" id="KW-1185">Reference proteome</keyword>
<reference evidence="1" key="1">
    <citation type="submission" date="2021-01" db="EMBL/GenBank/DDBJ databases">
        <authorList>
            <consortium name="Genoscope - CEA"/>
            <person name="William W."/>
        </authorList>
    </citation>
    <scope>NUCLEOTIDE SEQUENCE</scope>
</reference>